<gene>
    <name evidence="1" type="ORF">ALECFALPRED_008187</name>
</gene>
<comment type="caution">
    <text evidence="1">The sequence shown here is derived from an EMBL/GenBank/DDBJ whole genome shotgun (WGS) entry which is preliminary data.</text>
</comment>
<feature type="non-terminal residue" evidence="1">
    <location>
        <position position="165"/>
    </location>
</feature>
<dbReference type="EMBL" id="CAJPDR010000557">
    <property type="protein sequence ID" value="CAF9939588.1"/>
    <property type="molecule type" value="Genomic_DNA"/>
</dbReference>
<name>A0A8H3PFM7_9LECA</name>
<dbReference type="Proteomes" id="UP000664203">
    <property type="component" value="Unassembled WGS sequence"/>
</dbReference>
<accession>A0A8H3PFM7</accession>
<dbReference type="AlphaFoldDB" id="A0A8H3PFM7"/>
<evidence type="ECO:0000313" key="1">
    <source>
        <dbReference type="EMBL" id="CAF9939588.1"/>
    </source>
</evidence>
<organism evidence="1 2">
    <name type="scientific">Alectoria fallacina</name>
    <dbReference type="NCBI Taxonomy" id="1903189"/>
    <lineage>
        <taxon>Eukaryota</taxon>
        <taxon>Fungi</taxon>
        <taxon>Dikarya</taxon>
        <taxon>Ascomycota</taxon>
        <taxon>Pezizomycotina</taxon>
        <taxon>Lecanoromycetes</taxon>
        <taxon>OSLEUM clade</taxon>
        <taxon>Lecanoromycetidae</taxon>
        <taxon>Lecanorales</taxon>
        <taxon>Lecanorineae</taxon>
        <taxon>Parmeliaceae</taxon>
        <taxon>Alectoria</taxon>
    </lineage>
</organism>
<proteinExistence type="predicted"/>
<protein>
    <submittedName>
        <fullName evidence="1">Uncharacterized protein</fullName>
    </submittedName>
</protein>
<reference evidence="1" key="1">
    <citation type="submission" date="2021-03" db="EMBL/GenBank/DDBJ databases">
        <authorList>
            <person name="Tagirdzhanova G."/>
        </authorList>
    </citation>
    <scope>NUCLEOTIDE SEQUENCE</scope>
</reference>
<sequence length="165" mass="18453">MAISGNLLHKANPLAENIPKSAHSWLVPDLTAGSAAGLAEPSTPPTRGVIAMFVNVVDLDGGDLINTVPPNKFQRYISSIKPAVPPVNHLAAGAFKRENCQTSDRLWCRPLAPDEKCSKMREAYFLRNRRSSERLIPEYIEEMIVFLFCRVRIQSVMRKADTKRH</sequence>
<evidence type="ECO:0000313" key="2">
    <source>
        <dbReference type="Proteomes" id="UP000664203"/>
    </source>
</evidence>
<keyword evidence="2" id="KW-1185">Reference proteome</keyword>